<comment type="caution">
    <text evidence="2">The sequence shown here is derived from an EMBL/GenBank/DDBJ whole genome shotgun (WGS) entry which is preliminary data.</text>
</comment>
<dbReference type="AlphaFoldDB" id="A0A9N9DZB6"/>
<accession>A0A9N9DZB6</accession>
<evidence type="ECO:0000259" key="1">
    <source>
        <dbReference type="SMART" id="SM00454"/>
    </source>
</evidence>
<dbReference type="Gene3D" id="1.10.150.50">
    <property type="entry name" value="Transcription Factor, Ets-1"/>
    <property type="match status" value="1"/>
</dbReference>
<dbReference type="Gene3D" id="3.40.50.300">
    <property type="entry name" value="P-loop containing nucleotide triphosphate hydrolases"/>
    <property type="match status" value="1"/>
</dbReference>
<gene>
    <name evidence="2" type="ORF">POCULU_LOCUS10141</name>
</gene>
<evidence type="ECO:0000313" key="2">
    <source>
        <dbReference type="EMBL" id="CAG8654767.1"/>
    </source>
</evidence>
<dbReference type="SUPFAM" id="SSF47769">
    <property type="entry name" value="SAM/Pointed domain"/>
    <property type="match status" value="1"/>
</dbReference>
<dbReference type="InterPro" id="IPR027417">
    <property type="entry name" value="P-loop_NTPase"/>
</dbReference>
<keyword evidence="3" id="KW-1185">Reference proteome</keyword>
<feature type="domain" description="SAM" evidence="1">
    <location>
        <begin position="12"/>
        <end position="82"/>
    </location>
</feature>
<dbReference type="SMART" id="SM00454">
    <property type="entry name" value="SAM"/>
    <property type="match status" value="1"/>
</dbReference>
<dbReference type="InterPro" id="IPR001660">
    <property type="entry name" value="SAM"/>
</dbReference>
<organism evidence="2 3">
    <name type="scientific">Paraglomus occultum</name>
    <dbReference type="NCBI Taxonomy" id="144539"/>
    <lineage>
        <taxon>Eukaryota</taxon>
        <taxon>Fungi</taxon>
        <taxon>Fungi incertae sedis</taxon>
        <taxon>Mucoromycota</taxon>
        <taxon>Glomeromycotina</taxon>
        <taxon>Glomeromycetes</taxon>
        <taxon>Paraglomerales</taxon>
        <taxon>Paraglomeraceae</taxon>
        <taxon>Paraglomus</taxon>
    </lineage>
</organism>
<dbReference type="EMBL" id="CAJVPJ010004698">
    <property type="protein sequence ID" value="CAG8654767.1"/>
    <property type="molecule type" value="Genomic_DNA"/>
</dbReference>
<dbReference type="Pfam" id="PF14516">
    <property type="entry name" value="AAA_35"/>
    <property type="match status" value="1"/>
</dbReference>
<sequence>MSSPSVPSVEEVSRWKRAQVLTFLRSKKDELDLDDEDIDIVQKNKVAGRAFLNLTAEELERCGMTMGPAKTIVDLIKEIKGEREERGKRKAEGELTFAPKKRKWTVNSAITREERSIVYYADPTERNGPLLELIHRGEFVALYGPRASGKSTRVLAIQDQLRNEGFVCIYTSFEHVEVKGDIDTFWRTLGMALLRNAHGNGISVSEIDSAQGFLKAFQRDQWEHNVVLLFDEFDKLYRASEDVTSSCLETLRGIRNDKSSFAIFSVVAVGPFSILYLNSKELTTSPFNVRTPFQNPNFIREQVQTLYEEFMKEERITIDPEIIEDIYSGLPKFYDHLPIIQLQSAT</sequence>
<dbReference type="SUPFAM" id="SSF52540">
    <property type="entry name" value="P-loop containing nucleoside triphosphate hydrolases"/>
    <property type="match status" value="1"/>
</dbReference>
<feature type="non-terminal residue" evidence="2">
    <location>
        <position position="1"/>
    </location>
</feature>
<name>A0A9N9DZB6_9GLOM</name>
<proteinExistence type="predicted"/>
<dbReference type="Proteomes" id="UP000789572">
    <property type="component" value="Unassembled WGS sequence"/>
</dbReference>
<dbReference type="InterPro" id="IPR013761">
    <property type="entry name" value="SAM/pointed_sf"/>
</dbReference>
<protein>
    <submittedName>
        <fullName evidence="2">4292_t:CDS:1</fullName>
    </submittedName>
</protein>
<dbReference type="OrthoDB" id="2432495at2759"/>
<reference evidence="2" key="1">
    <citation type="submission" date="2021-06" db="EMBL/GenBank/DDBJ databases">
        <authorList>
            <person name="Kallberg Y."/>
            <person name="Tangrot J."/>
            <person name="Rosling A."/>
        </authorList>
    </citation>
    <scope>NUCLEOTIDE SEQUENCE</scope>
    <source>
        <strain evidence="2">IA702</strain>
    </source>
</reference>
<evidence type="ECO:0000313" key="3">
    <source>
        <dbReference type="Proteomes" id="UP000789572"/>
    </source>
</evidence>